<keyword evidence="2" id="KW-1185">Reference proteome</keyword>
<gene>
    <name evidence="1" type="ORF">AVEN_221378_1</name>
</gene>
<name>A0A4Y2KRK8_ARAVE</name>
<accession>A0A4Y2KRK8</accession>
<evidence type="ECO:0000313" key="1">
    <source>
        <dbReference type="EMBL" id="GBN04908.1"/>
    </source>
</evidence>
<organism evidence="1 2">
    <name type="scientific">Araneus ventricosus</name>
    <name type="common">Orbweaver spider</name>
    <name type="synonym">Epeira ventricosa</name>
    <dbReference type="NCBI Taxonomy" id="182803"/>
    <lineage>
        <taxon>Eukaryota</taxon>
        <taxon>Metazoa</taxon>
        <taxon>Ecdysozoa</taxon>
        <taxon>Arthropoda</taxon>
        <taxon>Chelicerata</taxon>
        <taxon>Arachnida</taxon>
        <taxon>Araneae</taxon>
        <taxon>Araneomorphae</taxon>
        <taxon>Entelegynae</taxon>
        <taxon>Araneoidea</taxon>
        <taxon>Araneidae</taxon>
        <taxon>Araneus</taxon>
    </lineage>
</organism>
<dbReference type="Proteomes" id="UP000499080">
    <property type="component" value="Unassembled WGS sequence"/>
</dbReference>
<protein>
    <submittedName>
        <fullName evidence="1">Uncharacterized protein</fullName>
    </submittedName>
</protein>
<dbReference type="AlphaFoldDB" id="A0A4Y2KRK8"/>
<reference evidence="1 2" key="1">
    <citation type="journal article" date="2019" name="Sci. Rep.">
        <title>Orb-weaving spider Araneus ventricosus genome elucidates the spidroin gene catalogue.</title>
        <authorList>
            <person name="Kono N."/>
            <person name="Nakamura H."/>
            <person name="Ohtoshi R."/>
            <person name="Moran D.A.P."/>
            <person name="Shinohara A."/>
            <person name="Yoshida Y."/>
            <person name="Fujiwara M."/>
            <person name="Mori M."/>
            <person name="Tomita M."/>
            <person name="Arakawa K."/>
        </authorList>
    </citation>
    <scope>NUCLEOTIDE SEQUENCE [LARGE SCALE GENOMIC DNA]</scope>
</reference>
<evidence type="ECO:0000313" key="2">
    <source>
        <dbReference type="Proteomes" id="UP000499080"/>
    </source>
</evidence>
<comment type="caution">
    <text evidence="1">The sequence shown here is derived from an EMBL/GenBank/DDBJ whole genome shotgun (WGS) entry which is preliminary data.</text>
</comment>
<proteinExistence type="predicted"/>
<dbReference type="EMBL" id="BGPR01004922">
    <property type="protein sequence ID" value="GBN04908.1"/>
    <property type="molecule type" value="Genomic_DNA"/>
</dbReference>
<sequence>MVLLCHELLRHGWMRHTLCITTYPLQALENPFCQHLLNFSTLYYCTCASVSPAVLNSMQQTLQSSPSRYPLCLEEGKMSLMAGQCSIILCFVASQIWKM</sequence>